<comment type="caution">
    <text evidence="1">The sequence shown here is derived from an EMBL/GenBank/DDBJ whole genome shotgun (WGS) entry which is preliminary data.</text>
</comment>
<protein>
    <submittedName>
        <fullName evidence="1">Uncharacterized protein</fullName>
    </submittedName>
</protein>
<reference evidence="1 2" key="1">
    <citation type="journal article" date="2012" name="Science">
        <title>Ecological populations of bacteria act as socially cohesive units of antibiotic production and resistance.</title>
        <authorList>
            <person name="Cordero O.X."/>
            <person name="Wildschutte H."/>
            <person name="Kirkup B."/>
            <person name="Proehl S."/>
            <person name="Ngo L."/>
            <person name="Hussain F."/>
            <person name="Le Roux F."/>
            <person name="Mincer T."/>
            <person name="Polz M.F."/>
        </authorList>
    </citation>
    <scope>NUCLEOTIDE SEQUENCE [LARGE SCALE GENOMIC DNA]</scope>
    <source>
        <strain evidence="1 2">ZF-129</strain>
    </source>
</reference>
<evidence type="ECO:0000313" key="1">
    <source>
        <dbReference type="EMBL" id="OEE38274.1"/>
    </source>
</evidence>
<dbReference type="RefSeq" id="WP_017041269.1">
    <property type="nucleotide sequence ID" value="NZ_AJYQ02000002.1"/>
</dbReference>
<gene>
    <name evidence="1" type="ORF">A1QO_02535</name>
</gene>
<dbReference type="AlphaFoldDB" id="A0A1E5BK87"/>
<dbReference type="STRING" id="1187848.A1QO_02535"/>
<dbReference type="EMBL" id="AJYQ02000002">
    <property type="protein sequence ID" value="OEE38274.1"/>
    <property type="molecule type" value="Genomic_DNA"/>
</dbReference>
<sequence length="120" mass="13166">MKIGLEFNTDKGIASVVGTTAKFVYSVHLSPMPVKGSVFSGEITIVTANIDTPEVLETVVRFNDVVEHAARNFDMTLSNGNVIFSSEECREIQKEVWSVLIKKYRLGPTELITPSTSTAD</sequence>
<organism evidence="1 2">
    <name type="scientific">Vibrio genomosp. F10 str. ZF-129</name>
    <dbReference type="NCBI Taxonomy" id="1187848"/>
    <lineage>
        <taxon>Bacteria</taxon>
        <taxon>Pseudomonadati</taxon>
        <taxon>Pseudomonadota</taxon>
        <taxon>Gammaproteobacteria</taxon>
        <taxon>Vibrionales</taxon>
        <taxon>Vibrionaceae</taxon>
        <taxon>Vibrio</taxon>
    </lineage>
</organism>
<evidence type="ECO:0000313" key="2">
    <source>
        <dbReference type="Proteomes" id="UP000094741"/>
    </source>
</evidence>
<dbReference type="Proteomes" id="UP000094741">
    <property type="component" value="Unassembled WGS sequence"/>
</dbReference>
<name>A0A1E5BK87_9VIBR</name>
<accession>A0A1E5BK87</accession>
<proteinExistence type="predicted"/>